<dbReference type="InterPro" id="IPR011330">
    <property type="entry name" value="Glyco_hydro/deAcase_b/a-brl"/>
</dbReference>
<organism evidence="2 3">
    <name type="scientific">Variovorax defluvii</name>
    <dbReference type="NCBI Taxonomy" id="913761"/>
    <lineage>
        <taxon>Bacteria</taxon>
        <taxon>Pseudomonadati</taxon>
        <taxon>Pseudomonadota</taxon>
        <taxon>Betaproteobacteria</taxon>
        <taxon>Burkholderiales</taxon>
        <taxon>Comamonadaceae</taxon>
        <taxon>Variovorax</taxon>
    </lineage>
</organism>
<dbReference type="SUPFAM" id="SSF88713">
    <property type="entry name" value="Glycoside hydrolase/deacetylase"/>
    <property type="match status" value="1"/>
</dbReference>
<sequence>MNPTSATRSVDLNSDLGEGFGAWKMGDDNAILEIVSSANVACGMHAGDPHIMARTFSRAKELGVAVGAHPGYPDLWGFGRRELPFSATEIEQFVAYQVGAAKGISTYVGHPITYVKPHGALGNLSQVDETVAGAIVRAIAAVDRELVLLTFPDGHATRIAKEMGLRTCAEIFADRAYTAEGRLVSRKLPGAVLHDCEEVAARVLRMVHAGGVETMDGTLLPMEIGSICVHGDSPGAIQMAAAIRTRLTEAGIAIKPFA</sequence>
<keyword evidence="1" id="KW-0547">Nucleotide-binding</keyword>
<dbReference type="NCBIfam" id="NF003814">
    <property type="entry name" value="PRK05406.1-3"/>
    <property type="match status" value="1"/>
</dbReference>
<reference evidence="3" key="1">
    <citation type="journal article" date="2019" name="Int. J. Syst. Evol. Microbiol.">
        <title>The Global Catalogue of Microorganisms (GCM) 10K type strain sequencing project: providing services to taxonomists for standard genome sequencing and annotation.</title>
        <authorList>
            <consortium name="The Broad Institute Genomics Platform"/>
            <consortium name="The Broad Institute Genome Sequencing Center for Infectious Disease"/>
            <person name="Wu L."/>
            <person name="Ma J."/>
        </authorList>
    </citation>
    <scope>NUCLEOTIDE SEQUENCE [LARGE SCALE GENOMIC DNA]</scope>
    <source>
        <strain evidence="3">JCM 17804</strain>
    </source>
</reference>
<comment type="function">
    <text evidence="1">Catalyzes the cleavage of 5-oxoproline to form L-glutamate coupled to the hydrolysis of ATP to ADP and inorganic phosphate.</text>
</comment>
<dbReference type="InterPro" id="IPR005501">
    <property type="entry name" value="LamB/YcsF/PxpA-like"/>
</dbReference>
<dbReference type="EMBL" id="BAABGJ010000009">
    <property type="protein sequence ID" value="GAA4334620.1"/>
    <property type="molecule type" value="Genomic_DNA"/>
</dbReference>
<name>A0ABP8H5G8_9BURK</name>
<comment type="similarity">
    <text evidence="1">Belongs to the LamB/PxpA family.</text>
</comment>
<keyword evidence="1" id="KW-0067">ATP-binding</keyword>
<comment type="caution">
    <text evidence="2">The sequence shown here is derived from an EMBL/GenBank/DDBJ whole genome shotgun (WGS) entry which is preliminary data.</text>
</comment>
<comment type="catalytic activity">
    <reaction evidence="1">
        <text>5-oxo-L-proline + ATP + 2 H2O = L-glutamate + ADP + phosphate + H(+)</text>
        <dbReference type="Rhea" id="RHEA:10348"/>
        <dbReference type="ChEBI" id="CHEBI:15377"/>
        <dbReference type="ChEBI" id="CHEBI:15378"/>
        <dbReference type="ChEBI" id="CHEBI:29985"/>
        <dbReference type="ChEBI" id="CHEBI:30616"/>
        <dbReference type="ChEBI" id="CHEBI:43474"/>
        <dbReference type="ChEBI" id="CHEBI:58402"/>
        <dbReference type="ChEBI" id="CHEBI:456216"/>
        <dbReference type="EC" id="3.5.2.9"/>
    </reaction>
</comment>
<dbReference type="PANTHER" id="PTHR30292">
    <property type="entry name" value="UNCHARACTERIZED PROTEIN YBGL-RELATED"/>
    <property type="match status" value="1"/>
</dbReference>
<dbReference type="Gene3D" id="3.20.20.370">
    <property type="entry name" value="Glycoside hydrolase/deacetylase"/>
    <property type="match status" value="1"/>
</dbReference>
<proteinExistence type="inferred from homology"/>
<dbReference type="EC" id="3.5.2.9" evidence="1"/>
<accession>A0ABP8H5G8</accession>
<dbReference type="HAMAP" id="MF_00691">
    <property type="entry name" value="PxpA"/>
    <property type="match status" value="1"/>
</dbReference>
<dbReference type="NCBIfam" id="NF003816">
    <property type="entry name" value="PRK05406.1-5"/>
    <property type="match status" value="1"/>
</dbReference>
<dbReference type="Proteomes" id="UP001500975">
    <property type="component" value="Unassembled WGS sequence"/>
</dbReference>
<keyword evidence="1" id="KW-0378">Hydrolase</keyword>
<dbReference type="Pfam" id="PF03746">
    <property type="entry name" value="LamB_YcsF"/>
    <property type="match status" value="1"/>
</dbReference>
<evidence type="ECO:0000256" key="1">
    <source>
        <dbReference type="HAMAP-Rule" id="MF_00691"/>
    </source>
</evidence>
<gene>
    <name evidence="1" type="primary">pxpA</name>
    <name evidence="2" type="ORF">GCM10023165_10560</name>
</gene>
<dbReference type="PANTHER" id="PTHR30292:SF0">
    <property type="entry name" value="5-OXOPROLINASE SUBUNIT A"/>
    <property type="match status" value="1"/>
</dbReference>
<keyword evidence="3" id="KW-1185">Reference proteome</keyword>
<comment type="subunit">
    <text evidence="1">Forms a complex composed of PxpA, PxpB and PxpC.</text>
</comment>
<evidence type="ECO:0000313" key="2">
    <source>
        <dbReference type="EMBL" id="GAA4334620.1"/>
    </source>
</evidence>
<dbReference type="RefSeq" id="WP_345536373.1">
    <property type="nucleotide sequence ID" value="NZ_BAABGJ010000009.1"/>
</dbReference>
<evidence type="ECO:0000313" key="3">
    <source>
        <dbReference type="Proteomes" id="UP001500975"/>
    </source>
</evidence>
<dbReference type="CDD" id="cd10787">
    <property type="entry name" value="LamB_YcsF_like"/>
    <property type="match status" value="1"/>
</dbReference>
<protein>
    <recommendedName>
        <fullName evidence="1">5-oxoprolinase subunit A</fullName>
        <shortName evidence="1">5-OPase subunit A</shortName>
        <ecNumber evidence="1">3.5.2.9</ecNumber>
    </recommendedName>
    <alternativeName>
        <fullName evidence="1">5-oxoprolinase (ATP-hydrolyzing) subunit A</fullName>
    </alternativeName>
</protein>